<dbReference type="InterPro" id="IPR007527">
    <property type="entry name" value="Znf_SWIM"/>
</dbReference>
<evidence type="ECO:0000256" key="1">
    <source>
        <dbReference type="PROSITE-ProRule" id="PRU00325"/>
    </source>
</evidence>
<feature type="domain" description="SWIM-type" evidence="2">
    <location>
        <begin position="55"/>
        <end position="89"/>
    </location>
</feature>
<dbReference type="AlphaFoldDB" id="A0A0H3JLT2"/>
<keyword evidence="1" id="KW-0479">Metal-binding</keyword>
<keyword evidence="4" id="KW-1185">Reference proteome</keyword>
<dbReference type="PATRIC" id="fig|386585.9.peg.3063"/>
<name>A0A0H3JLT2_ECO57</name>
<dbReference type="KEGG" id="ecs:ECs_2931"/>
<proteinExistence type="predicted"/>
<dbReference type="PROSITE" id="PS50966">
    <property type="entry name" value="ZF_SWIM"/>
    <property type="match status" value="2"/>
</dbReference>
<feature type="domain" description="SWIM-type" evidence="2">
    <location>
        <begin position="151"/>
        <end position="185"/>
    </location>
</feature>
<keyword evidence="1" id="KW-0863">Zinc-finger</keyword>
<dbReference type="Pfam" id="PF04434">
    <property type="entry name" value="SWIM"/>
    <property type="match status" value="2"/>
</dbReference>
<accession>A0A0H3JLT2</accession>
<keyword evidence="1" id="KW-0862">Zinc</keyword>
<reference evidence="3 4" key="2">
    <citation type="journal article" date="2001" name="DNA Res.">
        <title>Complete genome sequence of enterohemorrhagic Escherichia coli O157:H7 and genomic comparison with a laboratory strain K-12.</title>
        <authorList>
            <person name="Hayashi T."/>
            <person name="Makino K."/>
            <person name="Ohnishi M."/>
            <person name="Kurokawa K."/>
            <person name="Ishii K."/>
            <person name="Yokoyama K."/>
            <person name="Han C.G."/>
            <person name="Ohtsubo E."/>
            <person name="Nakayama K."/>
            <person name="Murata T."/>
            <person name="Tanaka M."/>
            <person name="Tobe T."/>
            <person name="Iida T."/>
            <person name="Takami H."/>
            <person name="Honda T."/>
            <person name="Sasakawa C."/>
            <person name="Ogasawara N."/>
            <person name="Yasunaga T."/>
            <person name="Kuhara S."/>
            <person name="Shiba T."/>
            <person name="Hattori M."/>
            <person name="Shinagawa H."/>
        </authorList>
    </citation>
    <scope>NUCLEOTIDE SEQUENCE [LARGE SCALE GENOMIC DNA]</scope>
    <source>
        <strain evidence="4">O157:H7 / Sakai / RIMD 0509952 / EHEC</strain>
    </source>
</reference>
<dbReference type="STRING" id="155864.Z3295"/>
<organism evidence="3 4">
    <name type="scientific">Escherichia coli O157:H7</name>
    <dbReference type="NCBI Taxonomy" id="83334"/>
    <lineage>
        <taxon>Bacteria</taxon>
        <taxon>Pseudomonadati</taxon>
        <taxon>Pseudomonadota</taxon>
        <taxon>Gammaproteobacteria</taxon>
        <taxon>Enterobacterales</taxon>
        <taxon>Enterobacteriaceae</taxon>
        <taxon>Escherichia</taxon>
    </lineage>
</organism>
<evidence type="ECO:0000259" key="2">
    <source>
        <dbReference type="PROSITE" id="PS50966"/>
    </source>
</evidence>
<gene>
    <name evidence="3" type="primary">yehQ</name>
    <name evidence="3" type="ORF">ECs_2931</name>
</gene>
<dbReference type="EMBL" id="BA000007">
    <property type="protein sequence ID" value="BAB36354.1"/>
    <property type="molecule type" value="Genomic_DNA"/>
</dbReference>
<dbReference type="GO" id="GO:0008270">
    <property type="term" value="F:zinc ion binding"/>
    <property type="evidence" value="ECO:0007669"/>
    <property type="project" value="UniProtKB-KW"/>
</dbReference>
<protein>
    <recommendedName>
        <fullName evidence="2">SWIM-type domain-containing protein</fullName>
    </recommendedName>
</protein>
<dbReference type="HOGENOM" id="CLU_020792_0_1_6"/>
<dbReference type="Proteomes" id="UP000000558">
    <property type="component" value="Chromosome"/>
</dbReference>
<reference evidence="3 4" key="1">
    <citation type="journal article" date="2000" name="Syst. Appl. Microbiol.">
        <title>Comparative analysis of the whole set of rRNA operons between an enterohemorrhagic Escherichia coli O157:H7 Sakai strain and an Escherichia coli K-12 strain MG1655.</title>
        <authorList>
            <person name="Ohnishi M."/>
            <person name="Murata T."/>
            <person name="Nakayama K."/>
            <person name="Kuhara S."/>
            <person name="Hattori M."/>
            <person name="Kurokawa K."/>
            <person name="Yasunaga T."/>
            <person name="Yokoyama K."/>
            <person name="Makino K."/>
            <person name="Shinagawa H."/>
            <person name="Hayashi T."/>
        </authorList>
    </citation>
    <scope>NUCLEOTIDE SEQUENCE [LARGE SCALE GENOMIC DNA]</scope>
    <source>
        <strain evidence="4">O157:H7 / Sakai / RIMD 0509952 / EHEC</strain>
    </source>
</reference>
<sequence length="745" mass="82620">MNSLRPELLELTPQALTALSNAGFVKRSLKELENGNVPEISHENGALIATFSDGVRTQLANGQALKEAQCTCGASGMCRHRVMLVLSYQRLCATTRPTEKEEEWQPAIWLEELATLPDATRKRAQVLVAKGITIELFCAPGEIPSARLPMSDVRFYSRSSIRFARCDCIEGTLCEHVVLAVQAFVEAKTQQAEFTHLIWQMRSEHVTSSDDPFASEEGNACRQYVQQLSQALWLGGISQPLIHYEAAFSRAQQAAERCNWRWVSESLRQLRASVDAFHARASHYHAGECLRQLAALNSRLNCAQEMARRDSVGEVPPVPWRTVVGSGIAGEAKLDHLRLVSLGMRCWQDIEHYGLRIWFTDPDTGSILHLSRSWPRSEQENSPAATRRLFSFQAGALAGGQIVSQAAKRSADGELLLATRNRLSSVVPLSPDAWRMLSAPLRQPGIVALREYLRQRPPSCIRPLNQVDNLFILPVAECISLGWDSSRQTLDAQVISGEGEDNLLTLSLPASASAPYAVERMAALLQQTDDPVCLVSGFVSFVDGQLTLEPQVMMTKTRAWALDAETAPVVASLPSASVLPVPSTAHQLLMRCQALLIQLLHNGWRYQEQSAIGQAELLANDLTAVGFYRLAHVLGQFRNTESEARVEAMNNGVLLCEQLFPLLQQQGLNRPGFPGECFICELRLPDHRFRWKHNKLFLLLPEEYGPAFPAIVDCYTSPPTLVWPVPLLHGFSSSYGVLPPLCKDH</sequence>
<evidence type="ECO:0000313" key="4">
    <source>
        <dbReference type="Proteomes" id="UP000000558"/>
    </source>
</evidence>
<evidence type="ECO:0000313" key="3">
    <source>
        <dbReference type="EMBL" id="BAB36354.1"/>
    </source>
</evidence>
<dbReference type="GeneID" id="916634"/>
<dbReference type="RefSeq" id="NP_310958.1">
    <property type="nucleotide sequence ID" value="NC_002695.1"/>
</dbReference>